<reference evidence="5 6" key="1">
    <citation type="submission" date="2019-01" db="EMBL/GenBank/DDBJ databases">
        <title>A draft genome assembly of the solar-powered sea slug Elysia chlorotica.</title>
        <authorList>
            <person name="Cai H."/>
            <person name="Li Q."/>
            <person name="Fang X."/>
            <person name="Li J."/>
            <person name="Curtis N.E."/>
            <person name="Altenburger A."/>
            <person name="Shibata T."/>
            <person name="Feng M."/>
            <person name="Maeda T."/>
            <person name="Schwartz J.A."/>
            <person name="Shigenobu S."/>
            <person name="Lundholm N."/>
            <person name="Nishiyama T."/>
            <person name="Yang H."/>
            <person name="Hasebe M."/>
            <person name="Li S."/>
            <person name="Pierce S.K."/>
            <person name="Wang J."/>
        </authorList>
    </citation>
    <scope>NUCLEOTIDE SEQUENCE [LARGE SCALE GENOMIC DNA]</scope>
    <source>
        <strain evidence="5">EC2010</strain>
        <tissue evidence="5">Whole organism of an adult</tissue>
    </source>
</reference>
<dbReference type="Proteomes" id="UP000271974">
    <property type="component" value="Unassembled WGS sequence"/>
</dbReference>
<evidence type="ECO:0008006" key="7">
    <source>
        <dbReference type="Google" id="ProtNLM"/>
    </source>
</evidence>
<keyword evidence="1" id="KW-0863">Zinc-finger</keyword>
<name>A0A433TT02_ELYCH</name>
<proteinExistence type="predicted"/>
<sequence length="377" mass="42224">MATSTNFEQMSLLDLKKECRRRRAKTTGRKAELVERLEAYERNSNFFPVEEPCDGFKMTIPDLEFRDVNLSTSLPKISRAIVADYLGSVCKSAELMYAEQHLNFIRSASESDITYVKAQVRASMKRLIYNVDVSICGNGGVKETQCECAVGMGPTAICKHVAVVLLGLVDHALCVEIQDDYVPVQAPDQFLVAAPSATEIPTEPLTDIPRCGCQLPPLVKPIGLSLHRQWYLQDEISLPCGSQSKSAKENNSEANGLLDNNQPPSTAESEPPTLDTPDPDDHLPNKDQGEQKFQPGQYVLATYPSKTGNKMYLDLILQVDSGEAMVKFCKQMKHYFIFPTKEDISWIDTYCLICVDTPTMDMRERMFLTEKEMALFP</sequence>
<feature type="region of interest" description="Disordered" evidence="2">
    <location>
        <begin position="241"/>
        <end position="297"/>
    </location>
</feature>
<feature type="domain" description="SAP" evidence="3">
    <location>
        <begin position="7"/>
        <end position="41"/>
    </location>
</feature>
<evidence type="ECO:0000259" key="3">
    <source>
        <dbReference type="PROSITE" id="PS50800"/>
    </source>
</evidence>
<keyword evidence="6" id="KW-1185">Reference proteome</keyword>
<dbReference type="AlphaFoldDB" id="A0A433TT02"/>
<dbReference type="EMBL" id="RQTK01000194">
    <property type="protein sequence ID" value="RUS84743.1"/>
    <property type="molecule type" value="Genomic_DNA"/>
</dbReference>
<dbReference type="InterPro" id="IPR036361">
    <property type="entry name" value="SAP_dom_sf"/>
</dbReference>
<comment type="caution">
    <text evidence="5">The sequence shown here is derived from an EMBL/GenBank/DDBJ whole genome shotgun (WGS) entry which is preliminary data.</text>
</comment>
<dbReference type="InterPro" id="IPR007527">
    <property type="entry name" value="Znf_SWIM"/>
</dbReference>
<evidence type="ECO:0000256" key="1">
    <source>
        <dbReference type="PROSITE-ProRule" id="PRU00325"/>
    </source>
</evidence>
<dbReference type="Gene3D" id="1.10.720.30">
    <property type="entry name" value="SAP domain"/>
    <property type="match status" value="1"/>
</dbReference>
<dbReference type="SMART" id="SM00513">
    <property type="entry name" value="SAP"/>
    <property type="match status" value="1"/>
</dbReference>
<keyword evidence="1" id="KW-0862">Zinc</keyword>
<accession>A0A433TT02</accession>
<keyword evidence="1" id="KW-0479">Metal-binding</keyword>
<organism evidence="5 6">
    <name type="scientific">Elysia chlorotica</name>
    <name type="common">Eastern emerald elysia</name>
    <name type="synonym">Sea slug</name>
    <dbReference type="NCBI Taxonomy" id="188477"/>
    <lineage>
        <taxon>Eukaryota</taxon>
        <taxon>Metazoa</taxon>
        <taxon>Spiralia</taxon>
        <taxon>Lophotrochozoa</taxon>
        <taxon>Mollusca</taxon>
        <taxon>Gastropoda</taxon>
        <taxon>Heterobranchia</taxon>
        <taxon>Euthyneura</taxon>
        <taxon>Panpulmonata</taxon>
        <taxon>Sacoglossa</taxon>
        <taxon>Placobranchoidea</taxon>
        <taxon>Plakobranchidae</taxon>
        <taxon>Elysia</taxon>
    </lineage>
</organism>
<gene>
    <name evidence="5" type="ORF">EGW08_007485</name>
</gene>
<dbReference type="OrthoDB" id="6150801at2759"/>
<dbReference type="GO" id="GO:0008270">
    <property type="term" value="F:zinc ion binding"/>
    <property type="evidence" value="ECO:0007669"/>
    <property type="project" value="UniProtKB-KW"/>
</dbReference>
<dbReference type="PROSITE" id="PS50966">
    <property type="entry name" value="ZF_SWIM"/>
    <property type="match status" value="1"/>
</dbReference>
<evidence type="ECO:0000259" key="4">
    <source>
        <dbReference type="PROSITE" id="PS50966"/>
    </source>
</evidence>
<dbReference type="SUPFAM" id="SSF68906">
    <property type="entry name" value="SAP domain"/>
    <property type="match status" value="1"/>
</dbReference>
<evidence type="ECO:0000256" key="2">
    <source>
        <dbReference type="SAM" id="MobiDB-lite"/>
    </source>
</evidence>
<dbReference type="Pfam" id="PF02037">
    <property type="entry name" value="SAP"/>
    <property type="match status" value="1"/>
</dbReference>
<evidence type="ECO:0000313" key="6">
    <source>
        <dbReference type="Proteomes" id="UP000271974"/>
    </source>
</evidence>
<feature type="compositionally biased region" description="Polar residues" evidence="2">
    <location>
        <begin position="252"/>
        <end position="268"/>
    </location>
</feature>
<protein>
    <recommendedName>
        <fullName evidence="7">SWIM-type domain-containing protein</fullName>
    </recommendedName>
</protein>
<dbReference type="PROSITE" id="PS50800">
    <property type="entry name" value="SAP"/>
    <property type="match status" value="1"/>
</dbReference>
<feature type="domain" description="SWIM-type" evidence="4">
    <location>
        <begin position="131"/>
        <end position="169"/>
    </location>
</feature>
<feature type="compositionally biased region" description="Basic and acidic residues" evidence="2">
    <location>
        <begin position="279"/>
        <end position="290"/>
    </location>
</feature>
<evidence type="ECO:0000313" key="5">
    <source>
        <dbReference type="EMBL" id="RUS84743.1"/>
    </source>
</evidence>
<dbReference type="InterPro" id="IPR003034">
    <property type="entry name" value="SAP_dom"/>
</dbReference>